<proteinExistence type="predicted"/>
<reference evidence="1 2" key="2">
    <citation type="submission" date="2024-01" db="EMBL/GenBank/DDBJ databases">
        <authorList>
            <person name="Xie X."/>
        </authorList>
    </citation>
    <scope>NUCLEOTIDE SEQUENCE [LARGE SCALE GENOMIC DNA]</scope>
    <source>
        <strain evidence="1">SCUT-1</strain>
    </source>
</reference>
<gene>
    <name evidence="1" type="ORF">VSS37_17325</name>
</gene>
<dbReference type="InterPro" id="IPR016084">
    <property type="entry name" value="Haem_Oase-like_multi-hlx"/>
</dbReference>
<dbReference type="Gene3D" id="1.20.910.10">
    <property type="entry name" value="Heme oxygenase-like"/>
    <property type="match status" value="1"/>
</dbReference>
<reference evidence="2" key="1">
    <citation type="submission" date="2023-07" db="EMBL/GenBank/DDBJ databases">
        <title>The carbon used by Thiothrix.</title>
        <authorList>
            <person name="Chen L."/>
        </authorList>
    </citation>
    <scope>NUCLEOTIDE SEQUENCE [LARGE SCALE GENOMIC DNA]</scope>
</reference>
<accession>A0ABU6D101</accession>
<keyword evidence="2" id="KW-1185">Reference proteome</keyword>
<dbReference type="EMBL" id="JAYMYJ010000142">
    <property type="protein sequence ID" value="MEB4592749.1"/>
    <property type="molecule type" value="Genomic_DNA"/>
</dbReference>
<dbReference type="RefSeq" id="WP_324697213.1">
    <property type="nucleotide sequence ID" value="NZ_JAYMYJ010000142.1"/>
</dbReference>
<name>A0ABU6D101_9GAMM</name>
<evidence type="ECO:0000313" key="1">
    <source>
        <dbReference type="EMBL" id="MEB4592749.1"/>
    </source>
</evidence>
<protein>
    <submittedName>
        <fullName evidence="1">Uncharacterized protein</fullName>
    </submittedName>
</protein>
<comment type="caution">
    <text evidence="1">The sequence shown here is derived from an EMBL/GenBank/DDBJ whole genome shotgun (WGS) entry which is preliminary data.</text>
</comment>
<evidence type="ECO:0000313" key="2">
    <source>
        <dbReference type="Proteomes" id="UP001308005"/>
    </source>
</evidence>
<organism evidence="1 2">
    <name type="scientific">Candidatus Thiothrix phosphatis</name>
    <dbReference type="NCBI Taxonomy" id="3112415"/>
    <lineage>
        <taxon>Bacteria</taxon>
        <taxon>Pseudomonadati</taxon>
        <taxon>Pseudomonadota</taxon>
        <taxon>Gammaproteobacteria</taxon>
        <taxon>Thiotrichales</taxon>
        <taxon>Thiotrichaceae</taxon>
        <taxon>Thiothrix</taxon>
    </lineage>
</organism>
<sequence>MQATSVDATANMEVADIIDKKNQVFIDANKARLANLGQYSTEALEWLMMEHYQFSFANVHFLTDASEKTAAFDTDAVANELVRNCAEENGHAAMYRAALKKVDCDVEQREDFAPTTHFLATIDKLSNGEPSAVLGTMFATETAAIFEHEVFRDISKEVIKRRNWGAVGDDLVWFHDMHLGGVEQSHREELGVFLRGITPAQGIAAKDGERPTIDTQKALAGAEKAIETMKVWWIDLLAEATAISQSRARAVA</sequence>
<dbReference type="Proteomes" id="UP001308005">
    <property type="component" value="Unassembled WGS sequence"/>
</dbReference>